<feature type="region of interest" description="Disordered" evidence="1">
    <location>
        <begin position="1"/>
        <end position="80"/>
    </location>
</feature>
<keyword evidence="3" id="KW-1185">Reference proteome</keyword>
<feature type="region of interest" description="Disordered" evidence="1">
    <location>
        <begin position="130"/>
        <end position="163"/>
    </location>
</feature>
<evidence type="ECO:0000256" key="1">
    <source>
        <dbReference type="SAM" id="MobiDB-lite"/>
    </source>
</evidence>
<feature type="compositionally biased region" description="Pro residues" evidence="1">
    <location>
        <begin position="51"/>
        <end position="60"/>
    </location>
</feature>
<dbReference type="AlphaFoldDB" id="L5LV39"/>
<evidence type="ECO:0000313" key="2">
    <source>
        <dbReference type="EMBL" id="ELK29946.1"/>
    </source>
</evidence>
<feature type="compositionally biased region" description="Low complexity" evidence="1">
    <location>
        <begin position="146"/>
        <end position="161"/>
    </location>
</feature>
<evidence type="ECO:0000313" key="3">
    <source>
        <dbReference type="Proteomes" id="UP000010556"/>
    </source>
</evidence>
<sequence length="182" mass="19289">MKLAQAPRAPRGFWTTTKGVHVPHSPCQGDLAGSTAAAPQSKRDSRFPPSRICPPLPTEPIHPDPNHGKNQETCSAHPQRREIDFIQAASRGVARHVDFFAGEMDQNHPEGSALEMPPWSISLASSCGCRAKGPRAQPPRPHGIHSAGSRSSARLSAGSASPTCVDLQVGSRDACGLRAPIS</sequence>
<feature type="compositionally biased region" description="Basic and acidic residues" evidence="1">
    <location>
        <begin position="61"/>
        <end position="70"/>
    </location>
</feature>
<dbReference type="EMBL" id="KB107561">
    <property type="protein sequence ID" value="ELK29946.1"/>
    <property type="molecule type" value="Genomic_DNA"/>
</dbReference>
<name>L5LV39_MYODS</name>
<organism evidence="2 3">
    <name type="scientific">Myotis davidii</name>
    <name type="common">David's myotis</name>
    <dbReference type="NCBI Taxonomy" id="225400"/>
    <lineage>
        <taxon>Eukaryota</taxon>
        <taxon>Metazoa</taxon>
        <taxon>Chordata</taxon>
        <taxon>Craniata</taxon>
        <taxon>Vertebrata</taxon>
        <taxon>Euteleostomi</taxon>
        <taxon>Mammalia</taxon>
        <taxon>Eutheria</taxon>
        <taxon>Laurasiatheria</taxon>
        <taxon>Chiroptera</taxon>
        <taxon>Yangochiroptera</taxon>
        <taxon>Vespertilionidae</taxon>
        <taxon>Myotis</taxon>
    </lineage>
</organism>
<protein>
    <submittedName>
        <fullName evidence="2">Uncharacterized protein</fullName>
    </submittedName>
</protein>
<reference evidence="3" key="1">
    <citation type="journal article" date="2013" name="Science">
        <title>Comparative analysis of bat genomes provides insight into the evolution of flight and immunity.</title>
        <authorList>
            <person name="Zhang G."/>
            <person name="Cowled C."/>
            <person name="Shi Z."/>
            <person name="Huang Z."/>
            <person name="Bishop-Lilly K.A."/>
            <person name="Fang X."/>
            <person name="Wynne J.W."/>
            <person name="Xiong Z."/>
            <person name="Baker M.L."/>
            <person name="Zhao W."/>
            <person name="Tachedjian M."/>
            <person name="Zhu Y."/>
            <person name="Zhou P."/>
            <person name="Jiang X."/>
            <person name="Ng J."/>
            <person name="Yang L."/>
            <person name="Wu L."/>
            <person name="Xiao J."/>
            <person name="Feng Y."/>
            <person name="Chen Y."/>
            <person name="Sun X."/>
            <person name="Zhang Y."/>
            <person name="Marsh G.A."/>
            <person name="Crameri G."/>
            <person name="Broder C.C."/>
            <person name="Frey K.G."/>
            <person name="Wang L.F."/>
            <person name="Wang J."/>
        </authorList>
    </citation>
    <scope>NUCLEOTIDE SEQUENCE [LARGE SCALE GENOMIC DNA]</scope>
</reference>
<accession>L5LV39</accession>
<proteinExistence type="predicted"/>
<dbReference type="Proteomes" id="UP000010556">
    <property type="component" value="Unassembled WGS sequence"/>
</dbReference>
<gene>
    <name evidence="2" type="ORF">MDA_GLEAN10019616</name>
</gene>